<gene>
    <name evidence="2" type="ORF">EV141_0484</name>
</gene>
<sequence>MSLSNAIRQIELATRPIHPETRAALDKRWAELPEHAKTPEQLLGRCAVGCEGTHGVFPKCNLTCSPCYHSADANKVRIDGDHTVTEVTKQMGLLRQIRGPRAHAQLIGGEVSLLPAAAHRETLKAMRAVGREPMSMTHGDFDYEYLLDVVTDDDGTPAFDKVSFAAHFDSLMRGRRGAVRPRSEAELNPFREKFADMFLDLKKQTGVKSYLAHNMTVTPTNLDEVEQVTRDVLAMRYDMMSFQPAAFIGDDRRWKEDFQEVTIDKVWERIEAGAGQKLPHKAVQFGDPRCNRHTVGVMVDGVFGTVLDADEPKDIAARDRFLAHHGGMIFGDIPRWALTIKVIRAILRHPGDLPPLVGLMTRILKRAGGLRRVLRAARAGKVSFKTFVVHNFMDAEQVKPAWALIKEGKVADDPKIRETQERLGACMYAMSHPETGELVPACTQHSVLDPIENIGLRKLLPLEPKGERPAGITNGRADELADANGSRW</sequence>
<evidence type="ECO:0000313" key="2">
    <source>
        <dbReference type="EMBL" id="RZS59264.1"/>
    </source>
</evidence>
<keyword evidence="3" id="KW-1185">Reference proteome</keyword>
<name>A0A4Q7LWS8_9MICO</name>
<dbReference type="EMBL" id="SGWW01000001">
    <property type="protein sequence ID" value="RZS59264.1"/>
    <property type="molecule type" value="Genomic_DNA"/>
</dbReference>
<dbReference type="RefSeq" id="WP_185740157.1">
    <property type="nucleotide sequence ID" value="NZ_SGWW01000001.1"/>
</dbReference>
<proteinExistence type="predicted"/>
<organism evidence="2 3">
    <name type="scientific">Microcella putealis</name>
    <dbReference type="NCBI Taxonomy" id="337005"/>
    <lineage>
        <taxon>Bacteria</taxon>
        <taxon>Bacillati</taxon>
        <taxon>Actinomycetota</taxon>
        <taxon>Actinomycetes</taxon>
        <taxon>Micrococcales</taxon>
        <taxon>Microbacteriaceae</taxon>
        <taxon>Microcella</taxon>
    </lineage>
</organism>
<dbReference type="Proteomes" id="UP000293519">
    <property type="component" value="Unassembled WGS sequence"/>
</dbReference>
<dbReference type="AlphaFoldDB" id="A0A4Q7LWS8"/>
<comment type="caution">
    <text evidence="2">The sequence shown here is derived from an EMBL/GenBank/DDBJ whole genome shotgun (WGS) entry which is preliminary data.</text>
</comment>
<evidence type="ECO:0000256" key="1">
    <source>
        <dbReference type="SAM" id="MobiDB-lite"/>
    </source>
</evidence>
<reference evidence="2 3" key="1">
    <citation type="journal article" date="2015" name="Stand. Genomic Sci.">
        <title>Genomic Encyclopedia of Bacterial and Archaeal Type Strains, Phase III: the genomes of soil and plant-associated and newly described type strains.</title>
        <authorList>
            <person name="Whitman W.B."/>
            <person name="Woyke T."/>
            <person name="Klenk H.P."/>
            <person name="Zhou Y."/>
            <person name="Lilburn T.G."/>
            <person name="Beck B.J."/>
            <person name="De Vos P."/>
            <person name="Vandamme P."/>
            <person name="Eisen J.A."/>
            <person name="Garrity G."/>
            <person name="Hugenholtz P."/>
            <person name="Kyrpides N.C."/>
        </authorList>
    </citation>
    <scope>NUCLEOTIDE SEQUENCE [LARGE SCALE GENOMIC DNA]</scope>
    <source>
        <strain evidence="2 3">CV2</strain>
    </source>
</reference>
<accession>A0A4Q7LWS8</accession>
<dbReference type="SUPFAM" id="SSF102114">
    <property type="entry name" value="Radical SAM enzymes"/>
    <property type="match status" value="1"/>
</dbReference>
<feature type="region of interest" description="Disordered" evidence="1">
    <location>
        <begin position="465"/>
        <end position="488"/>
    </location>
</feature>
<dbReference type="InterPro" id="IPR058240">
    <property type="entry name" value="rSAM_sf"/>
</dbReference>
<evidence type="ECO:0000313" key="3">
    <source>
        <dbReference type="Proteomes" id="UP000293519"/>
    </source>
</evidence>
<protein>
    <recommendedName>
        <fullName evidence="4">Radical SAM domain-containing protein</fullName>
    </recommendedName>
</protein>
<evidence type="ECO:0008006" key="4">
    <source>
        <dbReference type="Google" id="ProtNLM"/>
    </source>
</evidence>